<dbReference type="GO" id="GO:0006096">
    <property type="term" value="P:glycolytic process"/>
    <property type="evidence" value="ECO:0007669"/>
    <property type="project" value="UniProtKB-UniPathway"/>
</dbReference>
<dbReference type="PANTHER" id="PTHR11406:SF23">
    <property type="entry name" value="PHOSPHOGLYCERATE KINASE 1, CHLOROPLASTIC-RELATED"/>
    <property type="match status" value="1"/>
</dbReference>
<reference evidence="16" key="1">
    <citation type="journal article" date="2000" name="Mol. Biol. Evol.">
        <title>Compartment-specific isoforms of TPI and GAPDH are imported into diatom mitochondria as a fusion protein: evidence in favor of a mitochondrial origin of the eukaryotic glycolytic pathway.</title>
        <authorList>
            <person name="Liaud M.F."/>
            <person name="Lichtle C."/>
            <person name="Apt K."/>
            <person name="Martin W."/>
            <person name="Cerff R."/>
        </authorList>
    </citation>
    <scope>NUCLEOTIDE SEQUENCE</scope>
</reference>
<evidence type="ECO:0000256" key="13">
    <source>
        <dbReference type="PIRSR" id="PIRSR000724-2"/>
    </source>
</evidence>
<accession>Q9LLY5</accession>
<feature type="binding site" evidence="12">
    <location>
        <position position="202"/>
    </location>
    <ligand>
        <name>(2R)-3-phosphoglycerate</name>
        <dbReference type="ChEBI" id="CHEBI:58272"/>
    </ligand>
</feature>
<dbReference type="UniPathway" id="UPA00109">
    <property type="reaction ID" value="UER00185"/>
</dbReference>
<feature type="binding site" evidence="13">
    <location>
        <position position="344"/>
    </location>
    <ligand>
        <name>ATP</name>
        <dbReference type="ChEBI" id="CHEBI:30616"/>
    </ligand>
</feature>
<evidence type="ECO:0000256" key="4">
    <source>
        <dbReference type="ARBA" id="ARBA00011245"/>
    </source>
</evidence>
<feature type="binding site" evidence="12">
    <location>
        <position position="84"/>
    </location>
    <ligand>
        <name>(2R)-3-phosphoglycerate</name>
        <dbReference type="ChEBI" id="CHEBI:58272"/>
    </ligand>
</feature>
<evidence type="ECO:0000256" key="5">
    <source>
        <dbReference type="ARBA" id="ARBA00013061"/>
    </source>
</evidence>
<dbReference type="GO" id="GO:0043531">
    <property type="term" value="F:ADP binding"/>
    <property type="evidence" value="ECO:0007669"/>
    <property type="project" value="TreeGrafter"/>
</dbReference>
<dbReference type="EC" id="2.7.2.3" evidence="5 14"/>
<comment type="similarity">
    <text evidence="3 14">Belongs to the phosphoglycerate kinase family.</text>
</comment>
<evidence type="ECO:0000256" key="3">
    <source>
        <dbReference type="ARBA" id="ARBA00008982"/>
    </source>
</evidence>
<feature type="binding site" evidence="12">
    <location>
        <position position="169"/>
    </location>
    <ligand>
        <name>(2R)-3-phosphoglycerate</name>
        <dbReference type="ChEBI" id="CHEBI:58272"/>
    </ligand>
</feature>
<protein>
    <recommendedName>
        <fullName evidence="6 14">Phosphoglycerate kinase</fullName>
        <ecNumber evidence="5 14">2.7.2.3</ecNumber>
    </recommendedName>
</protein>
<dbReference type="CDD" id="cd00318">
    <property type="entry name" value="Phosphoglycerate_kinase"/>
    <property type="match status" value="1"/>
</dbReference>
<dbReference type="PANTHER" id="PTHR11406">
    <property type="entry name" value="PHOSPHOGLYCERATE KINASE"/>
    <property type="match status" value="1"/>
</dbReference>
<dbReference type="GO" id="GO:0005829">
    <property type="term" value="C:cytosol"/>
    <property type="evidence" value="ECO:0007669"/>
    <property type="project" value="TreeGrafter"/>
</dbReference>
<gene>
    <name evidence="16" type="primary">PGK2</name>
</gene>
<evidence type="ECO:0000256" key="10">
    <source>
        <dbReference type="ARBA" id="ARBA00022840"/>
    </source>
</evidence>
<dbReference type="InterPro" id="IPR015911">
    <property type="entry name" value="Phosphoglycerate_kinase_CS"/>
</dbReference>
<comment type="catalytic activity">
    <reaction evidence="1 14">
        <text>(2R)-3-phosphoglycerate + ATP = (2R)-3-phospho-glyceroyl phosphate + ADP</text>
        <dbReference type="Rhea" id="RHEA:14801"/>
        <dbReference type="ChEBI" id="CHEBI:30616"/>
        <dbReference type="ChEBI" id="CHEBI:57604"/>
        <dbReference type="ChEBI" id="CHEBI:58272"/>
        <dbReference type="ChEBI" id="CHEBI:456216"/>
        <dbReference type="EC" id="2.7.2.3"/>
    </reaction>
</comment>
<evidence type="ECO:0000256" key="1">
    <source>
        <dbReference type="ARBA" id="ARBA00000642"/>
    </source>
</evidence>
<comment type="cofactor">
    <cofactor evidence="2">
        <name>Mg(2+)</name>
        <dbReference type="ChEBI" id="CHEBI:18420"/>
    </cofactor>
</comment>
<dbReference type="PIRSF" id="PIRSF000724">
    <property type="entry name" value="Pgk"/>
    <property type="match status" value="1"/>
</dbReference>
<feature type="binding site" evidence="12">
    <location>
        <begin position="67"/>
        <end position="69"/>
    </location>
    <ligand>
        <name>substrate</name>
    </ligand>
</feature>
<dbReference type="EMBL" id="AF108452">
    <property type="protein sequence ID" value="AAF45021.1"/>
    <property type="molecule type" value="Genomic_DNA"/>
</dbReference>
<dbReference type="PRINTS" id="PR00477">
    <property type="entry name" value="PHGLYCKINASE"/>
</dbReference>
<dbReference type="InterPro" id="IPR001576">
    <property type="entry name" value="Phosphoglycerate_kinase"/>
</dbReference>
<evidence type="ECO:0000256" key="14">
    <source>
        <dbReference type="RuleBase" id="RU000532"/>
    </source>
</evidence>
<feature type="binding site" evidence="12">
    <location>
        <begin position="107"/>
        <end position="110"/>
    </location>
    <ligand>
        <name>substrate</name>
    </ligand>
</feature>
<dbReference type="FunFam" id="3.40.50.1260:FF:000003">
    <property type="entry name" value="Phosphoglycerate kinase"/>
    <property type="match status" value="1"/>
</dbReference>
<keyword evidence="11" id="KW-0460">Magnesium</keyword>
<feature type="binding site" evidence="13">
    <location>
        <begin position="405"/>
        <end position="408"/>
    </location>
    <ligand>
        <name>ATP</name>
        <dbReference type="ChEBI" id="CHEBI:30616"/>
    </ligand>
</feature>
<dbReference type="PROSITE" id="PS00111">
    <property type="entry name" value="PGLYCERATE_KINASE"/>
    <property type="match status" value="1"/>
</dbReference>
<dbReference type="HOGENOM" id="CLU_025427_0_2_1"/>
<evidence type="ECO:0000256" key="6">
    <source>
        <dbReference type="ARBA" id="ARBA00016471"/>
    </source>
</evidence>
<keyword evidence="10 13" id="KW-0067">ATP-binding</keyword>
<dbReference type="HAMAP" id="MF_00145">
    <property type="entry name" value="Phosphoglyc_kinase"/>
    <property type="match status" value="1"/>
</dbReference>
<keyword evidence="8" id="KW-0547">Nucleotide-binding</keyword>
<evidence type="ECO:0000256" key="12">
    <source>
        <dbReference type="PIRSR" id="PIRSR000724-1"/>
    </source>
</evidence>
<comment type="subunit">
    <text evidence="4 15">Monomer.</text>
</comment>
<dbReference type="Pfam" id="PF00162">
    <property type="entry name" value="PGK"/>
    <property type="match status" value="1"/>
</dbReference>
<evidence type="ECO:0000256" key="15">
    <source>
        <dbReference type="RuleBase" id="RU000696"/>
    </source>
</evidence>
<dbReference type="InterPro" id="IPR015824">
    <property type="entry name" value="Phosphoglycerate_kinase_N"/>
</dbReference>
<dbReference type="SUPFAM" id="SSF53748">
    <property type="entry name" value="Phosphoglycerate kinase"/>
    <property type="match status" value="1"/>
</dbReference>
<dbReference type="GO" id="GO:0005524">
    <property type="term" value="F:ATP binding"/>
    <property type="evidence" value="ECO:0007669"/>
    <property type="project" value="UniProtKB-KW"/>
</dbReference>
<organism evidence="16">
    <name type="scientific">Phaeodactylum tricornutum</name>
    <name type="common">Diatom</name>
    <dbReference type="NCBI Taxonomy" id="2850"/>
    <lineage>
        <taxon>Eukaryota</taxon>
        <taxon>Sar</taxon>
        <taxon>Stramenopiles</taxon>
        <taxon>Ochrophyta</taxon>
        <taxon>Bacillariophyta</taxon>
        <taxon>Bacillariophyceae</taxon>
        <taxon>Bacillariophycidae</taxon>
        <taxon>Naviculales</taxon>
        <taxon>Phaeodactylaceae</taxon>
        <taxon>Phaeodactylum</taxon>
    </lineage>
</organism>
<name>Q9LLY5_PHATR</name>
<evidence type="ECO:0000256" key="11">
    <source>
        <dbReference type="ARBA" id="ARBA00022842"/>
    </source>
</evidence>
<comment type="pathway">
    <text evidence="14">Carbohydrate degradation; glycolysis; pyruvate from D-glyceraldehyde 3-phosphate: step 2/5.</text>
</comment>
<dbReference type="AlphaFoldDB" id="Q9LLY5"/>
<evidence type="ECO:0000256" key="7">
    <source>
        <dbReference type="ARBA" id="ARBA00022679"/>
    </source>
</evidence>
<dbReference type="GO" id="GO:0004618">
    <property type="term" value="F:phosphoglycerate kinase activity"/>
    <property type="evidence" value="ECO:0007669"/>
    <property type="project" value="UniProtKB-EC"/>
</dbReference>
<proteinExistence type="inferred from homology"/>
<feature type="binding site" evidence="13">
    <location>
        <position position="375"/>
    </location>
    <ligand>
        <name>ATP</name>
        <dbReference type="ChEBI" id="CHEBI:30616"/>
    </ligand>
</feature>
<dbReference type="Gene3D" id="3.40.50.1260">
    <property type="entry name" value="Phosphoglycerate kinase, N-terminal domain"/>
    <property type="match status" value="2"/>
</dbReference>
<keyword evidence="9 14" id="KW-0418">Kinase</keyword>
<evidence type="ECO:0000256" key="8">
    <source>
        <dbReference type="ARBA" id="ARBA00022741"/>
    </source>
</evidence>
<evidence type="ECO:0000313" key="16">
    <source>
        <dbReference type="EMBL" id="AAF45021.1"/>
    </source>
</evidence>
<evidence type="ECO:0000256" key="2">
    <source>
        <dbReference type="ARBA" id="ARBA00001946"/>
    </source>
</evidence>
<dbReference type="GO" id="GO:0006094">
    <property type="term" value="P:gluconeogenesis"/>
    <property type="evidence" value="ECO:0007669"/>
    <property type="project" value="TreeGrafter"/>
</dbReference>
<evidence type="ECO:0000256" key="9">
    <source>
        <dbReference type="ARBA" id="ARBA00022777"/>
    </source>
</evidence>
<dbReference type="FunFam" id="3.40.50.1260:FF:000006">
    <property type="entry name" value="Phosphoglycerate kinase"/>
    <property type="match status" value="1"/>
</dbReference>
<dbReference type="InterPro" id="IPR036043">
    <property type="entry name" value="Phosphoglycerate_kinase_sf"/>
</dbReference>
<feature type="binding site" evidence="13">
    <location>
        <position position="253"/>
    </location>
    <ligand>
        <name>ATP</name>
        <dbReference type="ChEBI" id="CHEBI:30616"/>
    </ligand>
</feature>
<keyword evidence="7 14" id="KW-0808">Transferase</keyword>
<sequence>MLFRMLTSTALRRSPVTTSLTCCCKANAFAVRIRSFHAAPVIQAKMTVEQLAQQVHMKGTNVLVRVDLNAPLATDDVTVTDDTRLRAIVPTTKFLLEQGANVILCSHFGRPKGEIIETGKNGRLNPVVKPLEVLLGQTITKLDDCMGPDVEAATKNLGEGKVVLLENTRFYSGETKNDPELAAGLGKLADYFVMDAFGTAHRAHSSTAGVTTHMKFNAAGKLMEKELQYLQGAVEEPKRPMMAIVGGAKVSTKIPVIESLLDKCDVILIGGGMIFTFYKALGYDIGASLVEDDIVELASSLMKKAEEKGVKLILPVDVVLADKFDNDANSAVAKVTDISGDWMGLDIGPETIDLFRSEIAEANTIVWNGPMGVFEFSNFAAGTNDVAQMLAQATAERGAVTIIGGGDSVAAVNKAGLGDKVSHISTGGGASLELLEGKVLPGVAALTEV</sequence>